<dbReference type="PANTHER" id="PTHR43791">
    <property type="entry name" value="PERMEASE-RELATED"/>
    <property type="match status" value="1"/>
</dbReference>
<evidence type="ECO:0000256" key="5">
    <source>
        <dbReference type="ARBA" id="ARBA00023136"/>
    </source>
</evidence>
<proteinExistence type="predicted"/>
<feature type="transmembrane region" description="Helical" evidence="6">
    <location>
        <begin position="380"/>
        <end position="399"/>
    </location>
</feature>
<comment type="caution">
    <text evidence="7">The sequence shown here is derived from an EMBL/GenBank/DDBJ whole genome shotgun (WGS) entry which is preliminary data.</text>
</comment>
<evidence type="ECO:0000256" key="4">
    <source>
        <dbReference type="ARBA" id="ARBA00022989"/>
    </source>
</evidence>
<dbReference type="Pfam" id="PF07690">
    <property type="entry name" value="MFS_1"/>
    <property type="match status" value="1"/>
</dbReference>
<keyword evidence="4 6" id="KW-1133">Transmembrane helix</keyword>
<reference evidence="7 8" key="1">
    <citation type="journal article" date="2020" name="ISME J.">
        <title>Uncovering the hidden diversity of litter-decomposition mechanisms in mushroom-forming fungi.</title>
        <authorList>
            <person name="Floudas D."/>
            <person name="Bentzer J."/>
            <person name="Ahren D."/>
            <person name="Johansson T."/>
            <person name="Persson P."/>
            <person name="Tunlid A."/>
        </authorList>
    </citation>
    <scope>NUCLEOTIDE SEQUENCE [LARGE SCALE GENOMIC DNA]</scope>
    <source>
        <strain evidence="7 8">CBS 146.42</strain>
    </source>
</reference>
<dbReference type="EMBL" id="JAACJO010000002">
    <property type="protein sequence ID" value="KAF5362004.1"/>
    <property type="molecule type" value="Genomic_DNA"/>
</dbReference>
<dbReference type="GO" id="GO:0022857">
    <property type="term" value="F:transmembrane transporter activity"/>
    <property type="evidence" value="ECO:0007669"/>
    <property type="project" value="InterPro"/>
</dbReference>
<feature type="transmembrane region" description="Helical" evidence="6">
    <location>
        <begin position="345"/>
        <end position="368"/>
    </location>
</feature>
<feature type="transmembrane region" description="Helical" evidence="6">
    <location>
        <begin position="227"/>
        <end position="244"/>
    </location>
</feature>
<feature type="transmembrane region" description="Helical" evidence="6">
    <location>
        <begin position="503"/>
        <end position="525"/>
    </location>
</feature>
<comment type="subcellular location">
    <subcellularLocation>
        <location evidence="1">Membrane</location>
        <topology evidence="1">Multi-pass membrane protein</topology>
    </subcellularLocation>
</comment>
<feature type="transmembrane region" description="Helical" evidence="6">
    <location>
        <begin position="571"/>
        <end position="593"/>
    </location>
</feature>
<feature type="transmembrane region" description="Helical" evidence="6">
    <location>
        <begin position="281"/>
        <end position="301"/>
    </location>
</feature>
<name>A0A8H5LLZ8_9AGAR</name>
<evidence type="ECO:0000313" key="8">
    <source>
        <dbReference type="Proteomes" id="UP000559027"/>
    </source>
</evidence>
<dbReference type="OrthoDB" id="2962993at2759"/>
<keyword evidence="2" id="KW-0813">Transport</keyword>
<evidence type="ECO:0000256" key="6">
    <source>
        <dbReference type="SAM" id="Phobius"/>
    </source>
</evidence>
<organism evidence="7 8">
    <name type="scientific">Leucocoprinus leucothites</name>
    <dbReference type="NCBI Taxonomy" id="201217"/>
    <lineage>
        <taxon>Eukaryota</taxon>
        <taxon>Fungi</taxon>
        <taxon>Dikarya</taxon>
        <taxon>Basidiomycota</taxon>
        <taxon>Agaricomycotina</taxon>
        <taxon>Agaricomycetes</taxon>
        <taxon>Agaricomycetidae</taxon>
        <taxon>Agaricales</taxon>
        <taxon>Agaricineae</taxon>
        <taxon>Agaricaceae</taxon>
        <taxon>Leucocoprinus</taxon>
    </lineage>
</organism>
<dbReference type="InterPro" id="IPR036259">
    <property type="entry name" value="MFS_trans_sf"/>
</dbReference>
<sequence length="629" mass="69689">MDGDQIRKLRFVGETILNPVQDIYDPASEALWMYTKAWNDMANCFAWMLCSIKSYYQRVEVVTPVVIASLLSLAVLSEVDSVISSGPDNFAQSNTSLEIGLISSPTPTRTKELAKAPRLRGTACIEKHLPSAKRQTSRRQVLAELQLKEVRVTRYSATTNPATTSHSMEREHMYRCLEDSCYPKKMSTKKNSQDDIAVESAEVKEESSVNQEIDPIAEKKLLRKLDCTLLPLFWLICNAIIAGLEDDLGMEGFDLNIALTVFYLCYMIIEVPSNLALKRFGSIWIAILVITFGVVALGSAFMKNYAELIVTRIFLGCAEGGVLAGLVYCLSRFYRRKELVIRMGFFYGLSPSLAGAFGGLLASGLLVADDFGPVTRWRKIFFIEGIITTGIGIALLFILPEDPSKTKLLTEPERALAIARINADATVKTDGRKEKTTLKLVLRSFNIWAQLRTVPCYIAGAAYAVLNCYMSFYLNSRGIAIIGCMIFQTVGYAIAIGTENPQARYAACFLSIIGGTSSAPLFLTWGADNAAPDTMRAVATATIPSVGAIGSIIAVWTYLPNDAPNYHIGNSINLASAIFVISFTVLGMLYLYLENKKRDRGGRDYRLEGKTEKEIRDLGYRHPNFRYQL</sequence>
<dbReference type="InterPro" id="IPR011701">
    <property type="entry name" value="MFS"/>
</dbReference>
<evidence type="ECO:0008006" key="9">
    <source>
        <dbReference type="Google" id="ProtNLM"/>
    </source>
</evidence>
<dbReference type="Gene3D" id="1.20.1250.20">
    <property type="entry name" value="MFS general substrate transporter like domains"/>
    <property type="match status" value="1"/>
</dbReference>
<keyword evidence="8" id="KW-1185">Reference proteome</keyword>
<dbReference type="PANTHER" id="PTHR43791:SF36">
    <property type="entry name" value="TRANSPORTER, PUTATIVE (AFU_ORTHOLOGUE AFUA_6G08340)-RELATED"/>
    <property type="match status" value="1"/>
</dbReference>
<protein>
    <recommendedName>
        <fullName evidence="9">Major facilitator superfamily (MFS) profile domain-containing protein</fullName>
    </recommendedName>
</protein>
<gene>
    <name evidence="7" type="ORF">D9756_002408</name>
</gene>
<feature type="transmembrane region" description="Helical" evidence="6">
    <location>
        <begin position="479"/>
        <end position="497"/>
    </location>
</feature>
<evidence type="ECO:0000256" key="1">
    <source>
        <dbReference type="ARBA" id="ARBA00004141"/>
    </source>
</evidence>
<feature type="transmembrane region" description="Helical" evidence="6">
    <location>
        <begin position="250"/>
        <end position="269"/>
    </location>
</feature>
<evidence type="ECO:0000256" key="2">
    <source>
        <dbReference type="ARBA" id="ARBA00022448"/>
    </source>
</evidence>
<evidence type="ECO:0000256" key="3">
    <source>
        <dbReference type="ARBA" id="ARBA00022692"/>
    </source>
</evidence>
<keyword evidence="5 6" id="KW-0472">Membrane</keyword>
<evidence type="ECO:0000313" key="7">
    <source>
        <dbReference type="EMBL" id="KAF5362004.1"/>
    </source>
</evidence>
<accession>A0A8H5LLZ8</accession>
<dbReference type="GO" id="GO:0016020">
    <property type="term" value="C:membrane"/>
    <property type="evidence" value="ECO:0007669"/>
    <property type="project" value="UniProtKB-SubCell"/>
</dbReference>
<dbReference type="Proteomes" id="UP000559027">
    <property type="component" value="Unassembled WGS sequence"/>
</dbReference>
<dbReference type="AlphaFoldDB" id="A0A8H5LLZ8"/>
<dbReference type="SUPFAM" id="SSF103473">
    <property type="entry name" value="MFS general substrate transporter"/>
    <property type="match status" value="1"/>
</dbReference>
<feature type="transmembrane region" description="Helical" evidence="6">
    <location>
        <begin position="313"/>
        <end position="333"/>
    </location>
</feature>
<keyword evidence="3 6" id="KW-0812">Transmembrane</keyword>
<feature type="transmembrane region" description="Helical" evidence="6">
    <location>
        <begin position="537"/>
        <end position="559"/>
    </location>
</feature>